<keyword evidence="4 10" id="KW-0547">Nucleotide-binding</keyword>
<dbReference type="GO" id="GO:0005834">
    <property type="term" value="C:heterotrimeric G-protein complex"/>
    <property type="evidence" value="ECO:0007669"/>
    <property type="project" value="TreeGrafter"/>
</dbReference>
<dbReference type="PROSITE" id="PS50262">
    <property type="entry name" value="G_PROTEIN_RECEP_F1_2"/>
    <property type="match status" value="1"/>
</dbReference>
<feature type="transmembrane region" description="Helical" evidence="13">
    <location>
        <begin position="226"/>
        <end position="249"/>
    </location>
</feature>
<dbReference type="GO" id="GO:0007188">
    <property type="term" value="P:adenylate cyclase-modulating G protein-coupled receptor signaling pathway"/>
    <property type="evidence" value="ECO:0007669"/>
    <property type="project" value="TreeGrafter"/>
</dbReference>
<keyword evidence="16" id="KW-1185">Reference proteome</keyword>
<keyword evidence="2 13" id="KW-0812">Transmembrane</keyword>
<evidence type="ECO:0000256" key="6">
    <source>
        <dbReference type="ARBA" id="ARBA00022989"/>
    </source>
</evidence>
<feature type="compositionally biased region" description="Polar residues" evidence="12">
    <location>
        <begin position="591"/>
        <end position="627"/>
    </location>
</feature>
<dbReference type="GO" id="GO:0005525">
    <property type="term" value="F:GTP binding"/>
    <property type="evidence" value="ECO:0007669"/>
    <property type="project" value="UniProtKB-KW"/>
</dbReference>
<feature type="transmembrane region" description="Helical" evidence="13">
    <location>
        <begin position="176"/>
        <end position="198"/>
    </location>
</feature>
<dbReference type="InterPro" id="IPR001019">
    <property type="entry name" value="Gprotein_alpha_su"/>
</dbReference>
<dbReference type="SMART" id="SM00275">
    <property type="entry name" value="G_alpha"/>
    <property type="match status" value="1"/>
</dbReference>
<gene>
    <name evidence="15" type="ORF">CAUJ_LOCUS2713</name>
</gene>
<feature type="binding site" evidence="10">
    <location>
        <begin position="780"/>
        <end position="781"/>
    </location>
    <ligand>
        <name>GTP</name>
        <dbReference type="ChEBI" id="CHEBI:37565"/>
    </ligand>
</feature>
<feature type="binding site" evidence="10">
    <location>
        <position position="955"/>
    </location>
    <ligand>
        <name>GTP</name>
        <dbReference type="ChEBI" id="CHEBI:37565"/>
    </ligand>
</feature>
<feature type="binding site" evidence="10">
    <location>
        <begin position="899"/>
        <end position="902"/>
    </location>
    <ligand>
        <name>GTP</name>
        <dbReference type="ChEBI" id="CHEBI:37565"/>
    </ligand>
</feature>
<evidence type="ECO:0000256" key="11">
    <source>
        <dbReference type="PIRSR" id="PIRSR601019-2"/>
    </source>
</evidence>
<comment type="subcellular location">
    <subcellularLocation>
        <location evidence="1">Membrane</location>
    </subcellularLocation>
</comment>
<name>A0A8S1GUP3_9PELO</name>
<feature type="transmembrane region" description="Helical" evidence="13">
    <location>
        <begin position="51"/>
        <end position="78"/>
    </location>
</feature>
<feature type="transmembrane region" description="Helical" evidence="13">
    <location>
        <begin position="498"/>
        <end position="518"/>
    </location>
</feature>
<dbReference type="GO" id="GO:0001664">
    <property type="term" value="F:G protein-coupled receptor binding"/>
    <property type="evidence" value="ECO:0007669"/>
    <property type="project" value="TreeGrafter"/>
</dbReference>
<dbReference type="Gene3D" id="3.40.50.300">
    <property type="entry name" value="P-loop containing nucleotide triphosphate hydrolases"/>
    <property type="match status" value="1"/>
</dbReference>
<dbReference type="Gene3D" id="1.10.400.10">
    <property type="entry name" value="GI Alpha 1, domain 2-like"/>
    <property type="match status" value="1"/>
</dbReference>
<sequence>MTEKADMAMEVFIVTDCVVLTLQVLCGCGNGYIMALFCRYKPIRNNRGARLLIYLALTNFLLAVTSLPYVIYLVSLWNPVRLDYDPRMIMISGMPLPIQLKLSLALSIFLAFERLCALYRPVLYRKLNPLIYANVALAVAVTGASIDIFFEFLWSPFDHVINCAAFGCFVSAKFRFYWGNCNTVLGFIMIFMMLFIMIKLRQLSKSSKSVIQISNKEDRRFRKANLTTCSFLTSTLIFITIPSVGVGIFELTGNSIFRLVGPFYIVGILATGVCHSIIFLTQNDDARHFVKKEMFRIDHSHIVTNLSDPASRFTRTNNRTLFQRARFYCIMKVFSFCIALNAVCSLLYFAISDAGVSNGVFNSISMTVNLFTSYLSGLFIFLAGFNRAYTLSFPNNRLFISWRCRVTCAVFVLIAASSTIVVVFWSGLTRRYDESNGIVVNTVSNFFVVNTVNVVFQVIPMMSAFLFLLLFFRLRQQRRMATSGNTIGLIDRAERCSFLQFCSILTFYTTALVAHILLKKQHKSLVCLYIDELVSIVPQIGVAASMGLCNKRMRTALKNVFLIGKSSTVSSNTTTNEMNGLPKAQPHLKSITVSPKPSEATNTSTNCPETQQTASTDEPGSSMGGQCSTNSYSLDKSAYMAQVETNRKIEAEIEKAKANKTLKLLLLGPGESGKSTTIKQIKIIHDSGFSDNERIVRRYGIYLNLLEGLEEIHKTAIANNLQYARTQTYKYASDIKIFLEEIKKSEKYFPQLVCEEISKYLEDPTVISVLNDQAHYHIDDSTLYFVQNLKRITVYDFIPSDEDILRSRVPTSGVVQYSIMLKNFRFSIFDVGGQRAQRRKWLHVFDDVHAILFITSLSEYDQMLREDSTTHRMKESLSLFEKICNGPFFTDTAMILFLNKIDLFELKIQHTNINVCLKSYKGPQTRDDALLYIKQRFLSLNKNRKRTVYDHVTCATDTKQIQVVIDSVIDVVIQNTMQKVGIQ</sequence>
<keyword evidence="6 13" id="KW-1133">Transmembrane helix</keyword>
<dbReference type="PRINTS" id="PR00318">
    <property type="entry name" value="GPROTEINA"/>
</dbReference>
<evidence type="ECO:0000256" key="7">
    <source>
        <dbReference type="ARBA" id="ARBA00023134"/>
    </source>
</evidence>
<feature type="binding site" evidence="10">
    <location>
        <begin position="671"/>
        <end position="676"/>
    </location>
    <ligand>
        <name>GTP</name>
        <dbReference type="ChEBI" id="CHEBI:37565"/>
    </ligand>
</feature>
<accession>A0A8S1GUP3</accession>
<evidence type="ECO:0000256" key="2">
    <source>
        <dbReference type="ARBA" id="ARBA00022692"/>
    </source>
</evidence>
<feature type="binding site" evidence="10">
    <location>
        <begin position="805"/>
        <end position="811"/>
    </location>
    <ligand>
        <name>GTP</name>
        <dbReference type="ChEBI" id="CHEBI:37565"/>
    </ligand>
</feature>
<feature type="transmembrane region" description="Helical" evidence="13">
    <location>
        <begin position="327"/>
        <end position="351"/>
    </location>
</feature>
<feature type="transmembrane region" description="Helical" evidence="13">
    <location>
        <begin position="363"/>
        <end position="385"/>
    </location>
</feature>
<feature type="domain" description="G-protein coupled receptors family 1 profile" evidence="14">
    <location>
        <begin position="29"/>
        <end position="279"/>
    </location>
</feature>
<evidence type="ECO:0000256" key="9">
    <source>
        <dbReference type="ARBA" id="ARBA00023224"/>
    </source>
</evidence>
<evidence type="ECO:0000256" key="4">
    <source>
        <dbReference type="ARBA" id="ARBA00022741"/>
    </source>
</evidence>
<dbReference type="GO" id="GO:0031683">
    <property type="term" value="F:G-protein beta/gamma-subunit complex binding"/>
    <property type="evidence" value="ECO:0007669"/>
    <property type="project" value="InterPro"/>
</dbReference>
<keyword evidence="8 13" id="KW-0472">Membrane</keyword>
<keyword evidence="9" id="KW-0807">Transducer</keyword>
<feature type="transmembrane region" description="Helical" evidence="13">
    <location>
        <begin position="446"/>
        <end position="472"/>
    </location>
</feature>
<feature type="binding site" evidence="10">
    <location>
        <begin position="830"/>
        <end position="834"/>
    </location>
    <ligand>
        <name>GTP</name>
        <dbReference type="ChEBI" id="CHEBI:37565"/>
    </ligand>
</feature>
<reference evidence="15" key="1">
    <citation type="submission" date="2020-10" db="EMBL/GenBank/DDBJ databases">
        <authorList>
            <person name="Kikuchi T."/>
        </authorList>
    </citation>
    <scope>NUCLEOTIDE SEQUENCE</scope>
    <source>
        <strain evidence="15">NKZ352</strain>
    </source>
</reference>
<dbReference type="InterPro" id="IPR017452">
    <property type="entry name" value="GPCR_Rhodpsn_7TM"/>
</dbReference>
<dbReference type="EMBL" id="CAJGYM010000005">
    <property type="protein sequence ID" value="CAD6186794.1"/>
    <property type="molecule type" value="Genomic_DNA"/>
</dbReference>
<evidence type="ECO:0000256" key="3">
    <source>
        <dbReference type="ARBA" id="ARBA00022723"/>
    </source>
</evidence>
<organism evidence="15 16">
    <name type="scientific">Caenorhabditis auriculariae</name>
    <dbReference type="NCBI Taxonomy" id="2777116"/>
    <lineage>
        <taxon>Eukaryota</taxon>
        <taxon>Metazoa</taxon>
        <taxon>Ecdysozoa</taxon>
        <taxon>Nematoda</taxon>
        <taxon>Chromadorea</taxon>
        <taxon>Rhabditida</taxon>
        <taxon>Rhabditina</taxon>
        <taxon>Rhabditomorpha</taxon>
        <taxon>Rhabditoidea</taxon>
        <taxon>Rhabditidae</taxon>
        <taxon>Peloderinae</taxon>
        <taxon>Caenorhabditis</taxon>
    </lineage>
</organism>
<feature type="transmembrane region" description="Helical" evidence="13">
    <location>
        <begin position="406"/>
        <end position="426"/>
    </location>
</feature>
<dbReference type="InterPro" id="IPR019420">
    <property type="entry name" value="7TM_GPCR_serpentine_rcpt_Srbc"/>
</dbReference>
<evidence type="ECO:0000256" key="13">
    <source>
        <dbReference type="SAM" id="Phobius"/>
    </source>
</evidence>
<dbReference type="Pfam" id="PF00503">
    <property type="entry name" value="G-alpha"/>
    <property type="match status" value="1"/>
</dbReference>
<keyword evidence="3 11" id="KW-0479">Metal-binding</keyword>
<dbReference type="PANTHER" id="PTHR10218:SF196">
    <property type="entry name" value="GUANINE NUCLEOTIDE-BINDING PROTEIN ALPHA-8 SUBUNIT"/>
    <property type="match status" value="1"/>
</dbReference>
<dbReference type="SUPFAM" id="SSF81321">
    <property type="entry name" value="Family A G protein-coupled receptor-like"/>
    <property type="match status" value="1"/>
</dbReference>
<dbReference type="Proteomes" id="UP000835052">
    <property type="component" value="Unassembled WGS sequence"/>
</dbReference>
<dbReference type="GO" id="GO:0046872">
    <property type="term" value="F:metal ion binding"/>
    <property type="evidence" value="ECO:0007669"/>
    <property type="project" value="UniProtKB-KW"/>
</dbReference>
<dbReference type="PROSITE" id="PS51257">
    <property type="entry name" value="PROKAR_LIPOPROTEIN"/>
    <property type="match status" value="1"/>
</dbReference>
<protein>
    <recommendedName>
        <fullName evidence="14">G-protein coupled receptors family 1 profile domain-containing protein</fullName>
    </recommendedName>
</protein>
<feature type="transmembrane region" description="Helical" evidence="13">
    <location>
        <begin position="98"/>
        <end position="119"/>
    </location>
</feature>
<dbReference type="SUPFAM" id="SSF52540">
    <property type="entry name" value="P-loop containing nucleoside triphosphate hydrolases"/>
    <property type="match status" value="1"/>
</dbReference>
<comment type="caution">
    <text evidence="15">The sequence shown here is derived from an EMBL/GenBank/DDBJ whole genome shotgun (WGS) entry which is preliminary data.</text>
</comment>
<evidence type="ECO:0000313" key="16">
    <source>
        <dbReference type="Proteomes" id="UP000835052"/>
    </source>
</evidence>
<dbReference type="InterPro" id="IPR011025">
    <property type="entry name" value="GproteinA_insert"/>
</dbReference>
<evidence type="ECO:0000313" key="15">
    <source>
        <dbReference type="EMBL" id="CAD6186794.1"/>
    </source>
</evidence>
<evidence type="ECO:0000259" key="14">
    <source>
        <dbReference type="PROSITE" id="PS50262"/>
    </source>
</evidence>
<keyword evidence="7 10" id="KW-0342">GTP-binding</keyword>
<keyword evidence="5 11" id="KW-0460">Magnesium</keyword>
<dbReference type="AlphaFoldDB" id="A0A8S1GUP3"/>
<dbReference type="GO" id="GO:0005737">
    <property type="term" value="C:cytoplasm"/>
    <property type="evidence" value="ECO:0007669"/>
    <property type="project" value="TreeGrafter"/>
</dbReference>
<feature type="transmembrane region" description="Helical" evidence="13">
    <location>
        <begin position="12"/>
        <end position="39"/>
    </location>
</feature>
<evidence type="ECO:0000256" key="10">
    <source>
        <dbReference type="PIRSR" id="PIRSR601019-1"/>
    </source>
</evidence>
<dbReference type="Gene3D" id="1.20.1070.10">
    <property type="entry name" value="Rhodopsin 7-helix transmembrane proteins"/>
    <property type="match status" value="1"/>
</dbReference>
<feature type="transmembrane region" description="Helical" evidence="13">
    <location>
        <begin position="261"/>
        <end position="281"/>
    </location>
</feature>
<dbReference type="CDD" id="cd00066">
    <property type="entry name" value="G-alpha"/>
    <property type="match status" value="1"/>
</dbReference>
<proteinExistence type="predicted"/>
<evidence type="ECO:0000256" key="1">
    <source>
        <dbReference type="ARBA" id="ARBA00004370"/>
    </source>
</evidence>
<dbReference type="SUPFAM" id="SSF47895">
    <property type="entry name" value="Transducin (alpha subunit), insertion domain"/>
    <property type="match status" value="1"/>
</dbReference>
<dbReference type="PROSITE" id="PS51882">
    <property type="entry name" value="G_ALPHA"/>
    <property type="match status" value="1"/>
</dbReference>
<dbReference type="FunFam" id="3.40.50.300:FF:000563">
    <property type="entry name" value="Guanine nucleotide-binding protein alpha subunit"/>
    <property type="match status" value="1"/>
</dbReference>
<feature type="binding site" evidence="11">
    <location>
        <position position="811"/>
    </location>
    <ligand>
        <name>Mg(2+)</name>
        <dbReference type="ChEBI" id="CHEBI:18420"/>
    </ligand>
</feature>
<evidence type="ECO:0000256" key="5">
    <source>
        <dbReference type="ARBA" id="ARBA00022842"/>
    </source>
</evidence>
<feature type="transmembrane region" description="Helical" evidence="13">
    <location>
        <begin position="131"/>
        <end position="150"/>
    </location>
</feature>
<feature type="region of interest" description="Disordered" evidence="12">
    <location>
        <begin position="571"/>
        <end position="627"/>
    </location>
</feature>
<dbReference type="PANTHER" id="PTHR10218">
    <property type="entry name" value="GTP-BINDING PROTEIN ALPHA SUBUNIT"/>
    <property type="match status" value="1"/>
</dbReference>
<evidence type="ECO:0000256" key="8">
    <source>
        <dbReference type="ARBA" id="ARBA00023136"/>
    </source>
</evidence>
<dbReference type="InterPro" id="IPR027417">
    <property type="entry name" value="P-loop_NTPase"/>
</dbReference>
<dbReference type="OrthoDB" id="5817230at2759"/>
<dbReference type="Pfam" id="PF10316">
    <property type="entry name" value="7TM_GPCR_Srbc"/>
    <property type="match status" value="1"/>
</dbReference>
<evidence type="ECO:0000256" key="12">
    <source>
        <dbReference type="SAM" id="MobiDB-lite"/>
    </source>
</evidence>
<dbReference type="GO" id="GO:0003924">
    <property type="term" value="F:GTPase activity"/>
    <property type="evidence" value="ECO:0007669"/>
    <property type="project" value="InterPro"/>
</dbReference>
<feature type="binding site" evidence="11">
    <location>
        <position position="675"/>
    </location>
    <ligand>
        <name>Mg(2+)</name>
        <dbReference type="ChEBI" id="CHEBI:18420"/>
    </ligand>
</feature>